<feature type="signal peptide" evidence="6">
    <location>
        <begin position="1"/>
        <end position="28"/>
    </location>
</feature>
<evidence type="ECO:0000256" key="2">
    <source>
        <dbReference type="ARBA" id="ARBA00010701"/>
    </source>
</evidence>
<feature type="compositionally biased region" description="Basic and acidic residues" evidence="5">
    <location>
        <begin position="60"/>
        <end position="81"/>
    </location>
</feature>
<dbReference type="PANTHER" id="PTHR11610">
    <property type="entry name" value="LIPASE"/>
    <property type="match status" value="1"/>
</dbReference>
<dbReference type="OrthoDB" id="199913at2759"/>
<proteinExistence type="inferred from homology"/>
<reference evidence="9" key="1">
    <citation type="submission" date="2025-08" db="UniProtKB">
        <authorList>
            <consortium name="RefSeq"/>
        </authorList>
    </citation>
    <scope>IDENTIFICATION</scope>
    <source>
        <tissue evidence="9">Whole organism</tissue>
    </source>
</reference>
<dbReference type="Pfam" id="PF00151">
    <property type="entry name" value="Lipase"/>
    <property type="match status" value="1"/>
</dbReference>
<dbReference type="AlphaFoldDB" id="A0A8B7P5S8"/>
<dbReference type="FunFam" id="3.40.50.1820:FF:000033">
    <property type="entry name" value="Pancreatic triacylglycerol lipase"/>
    <property type="match status" value="1"/>
</dbReference>
<dbReference type="GO" id="GO:0016298">
    <property type="term" value="F:lipase activity"/>
    <property type="evidence" value="ECO:0007669"/>
    <property type="project" value="InterPro"/>
</dbReference>
<dbReference type="InterPro" id="IPR029058">
    <property type="entry name" value="AB_hydrolase_fold"/>
</dbReference>
<evidence type="ECO:0000256" key="6">
    <source>
        <dbReference type="SAM" id="SignalP"/>
    </source>
</evidence>
<accession>A0A8B7P5S8</accession>
<evidence type="ECO:0000313" key="9">
    <source>
        <dbReference type="RefSeq" id="XP_018020441.1"/>
    </source>
</evidence>
<protein>
    <submittedName>
        <fullName evidence="9">Uncharacterized protein LOC108676815 isoform X1</fullName>
    </submittedName>
</protein>
<name>A0A8B7P5S8_HYAAZ</name>
<evidence type="ECO:0000256" key="3">
    <source>
        <dbReference type="ARBA" id="ARBA00022525"/>
    </source>
</evidence>
<dbReference type="InterPro" id="IPR000734">
    <property type="entry name" value="TAG_lipase"/>
</dbReference>
<dbReference type="PRINTS" id="PR00821">
    <property type="entry name" value="TAGLIPASE"/>
</dbReference>
<evidence type="ECO:0000256" key="5">
    <source>
        <dbReference type="SAM" id="MobiDB-lite"/>
    </source>
</evidence>
<dbReference type="PANTHER" id="PTHR11610:SF173">
    <property type="entry name" value="LIPASE DOMAIN-CONTAINING PROTEIN-RELATED"/>
    <property type="match status" value="1"/>
</dbReference>
<dbReference type="InterPro" id="IPR033906">
    <property type="entry name" value="Lipase_N"/>
</dbReference>
<evidence type="ECO:0000256" key="4">
    <source>
        <dbReference type="RuleBase" id="RU004262"/>
    </source>
</evidence>
<feature type="chain" id="PRO_5034204300" evidence="6">
    <location>
        <begin position="29"/>
        <end position="911"/>
    </location>
</feature>
<feature type="region of interest" description="Disordered" evidence="5">
    <location>
        <begin position="285"/>
        <end position="304"/>
    </location>
</feature>
<sequence>MAKLRLLPLLLALFNLQASIFLLPNATALPSELRSKASFLSEFIAQRKEIFPLSSDLDEREPSSTARERQATEFSGREPHVRPTRQPNLGNTVVIADFFRSSDGQTPLVTNLPITSSHIRDRNLLPITSQTRDENEEETKLIQATSSNYDSNYVNSSPAQLIYYNINQTLVSPKDSYAKNENSVSVSSEKNYVVPTPRKINIDSPNTQLLKFEPENKVHYVYFTSNNQAEIFNSSLAQSAKVEDSFKRDQLFTRTSFPNEQTNHVQQLLSAEKVLELLQKSGHTNYSQTSTMKPNSNSGHQNYGFSSEFQLVKDSTDEHTKPNREPRPRPSGFFGILMESLRNLPVVGNVLRAQVDPIYRPILNSLLPAGAQSRQSNDEFHEERHCFGKIGCFETTIDFYDPIIRPINLPPDTRDAINTHYTLYTRTQTNGVPLTRRTLARITDTSYNPTNPTKFIVHGFLDDQNSTWIKEMVRGLLYHGDYNVFTVDWSGGSRVIYHQAVTNIRVVALEVAALINSLKFKLGQDPAKVHVIGHSLGSHMAGHIGERVKGLGRITGLDPAEPFFQHMPASVRLDPSDASFVDVIHTDTDSIITLAWQFAGYGLEQPIGHVDFYPNGGRVQPGCSSLSRIALTALRDGTGIIEGLDAAEKEAVACNHIRASKLFTASLLGSCSFMAFPCESYDEFEKAKCFSCNTELGCSPLGIHADSWQPKGRENVKMFLSTSAGPDFCQYHYRLTVSLADERRQGGALRGRLKVTFITPAGELRDFHLTEKSPLNFRRGSSRTFLLRHGEDLSGSVDALVSWHFEPDVFNPLTFCVLFCTPELELSTITLTPLDTPSVADNSASKKEQDSTDIVMCHKQGQPVIKLDSEKTIKISAEPFCPELRRKHNKIEAENLRSGSLLFSGDVPIVD</sequence>
<feature type="domain" description="Lipase" evidence="7">
    <location>
        <begin position="385"/>
        <end position="725"/>
    </location>
</feature>
<dbReference type="Proteomes" id="UP000694843">
    <property type="component" value="Unplaced"/>
</dbReference>
<comment type="subcellular location">
    <subcellularLocation>
        <location evidence="1">Secreted</location>
    </subcellularLocation>
</comment>
<organism evidence="8 9">
    <name type="scientific">Hyalella azteca</name>
    <name type="common">Amphipod</name>
    <dbReference type="NCBI Taxonomy" id="294128"/>
    <lineage>
        <taxon>Eukaryota</taxon>
        <taxon>Metazoa</taxon>
        <taxon>Ecdysozoa</taxon>
        <taxon>Arthropoda</taxon>
        <taxon>Crustacea</taxon>
        <taxon>Multicrustacea</taxon>
        <taxon>Malacostraca</taxon>
        <taxon>Eumalacostraca</taxon>
        <taxon>Peracarida</taxon>
        <taxon>Amphipoda</taxon>
        <taxon>Senticaudata</taxon>
        <taxon>Talitrida</taxon>
        <taxon>Talitroidea</taxon>
        <taxon>Hyalellidae</taxon>
        <taxon>Hyalella</taxon>
    </lineage>
</organism>
<dbReference type="GO" id="GO:0005615">
    <property type="term" value="C:extracellular space"/>
    <property type="evidence" value="ECO:0007669"/>
    <property type="project" value="TreeGrafter"/>
</dbReference>
<dbReference type="GeneID" id="108676815"/>
<dbReference type="KEGG" id="hazt:108676815"/>
<comment type="similarity">
    <text evidence="2 4">Belongs to the AB hydrolase superfamily. Lipase family.</text>
</comment>
<keyword evidence="8" id="KW-1185">Reference proteome</keyword>
<dbReference type="CDD" id="cd00707">
    <property type="entry name" value="Pancreat_lipase_like"/>
    <property type="match status" value="1"/>
</dbReference>
<dbReference type="GO" id="GO:0016042">
    <property type="term" value="P:lipid catabolic process"/>
    <property type="evidence" value="ECO:0007669"/>
    <property type="project" value="TreeGrafter"/>
</dbReference>
<keyword evidence="6" id="KW-0732">Signal</keyword>
<dbReference type="SUPFAM" id="SSF53474">
    <property type="entry name" value="alpha/beta-Hydrolases"/>
    <property type="match status" value="1"/>
</dbReference>
<keyword evidence="3" id="KW-0964">Secreted</keyword>
<dbReference type="RefSeq" id="XP_018020441.1">
    <property type="nucleotide sequence ID" value="XM_018164952.2"/>
</dbReference>
<evidence type="ECO:0000256" key="1">
    <source>
        <dbReference type="ARBA" id="ARBA00004613"/>
    </source>
</evidence>
<dbReference type="Gene3D" id="3.40.50.1820">
    <property type="entry name" value="alpha/beta hydrolase"/>
    <property type="match status" value="1"/>
</dbReference>
<feature type="region of interest" description="Disordered" evidence="5">
    <location>
        <begin position="55"/>
        <end position="87"/>
    </location>
</feature>
<evidence type="ECO:0000259" key="7">
    <source>
        <dbReference type="Pfam" id="PF00151"/>
    </source>
</evidence>
<gene>
    <name evidence="9" type="primary">LOC108676815</name>
</gene>
<evidence type="ECO:0000313" key="8">
    <source>
        <dbReference type="Proteomes" id="UP000694843"/>
    </source>
</evidence>
<dbReference type="InterPro" id="IPR013818">
    <property type="entry name" value="Lipase"/>
</dbReference>